<dbReference type="EMBL" id="LPVJ01000031">
    <property type="protein sequence ID" value="KUO95914.1"/>
    <property type="molecule type" value="Genomic_DNA"/>
</dbReference>
<organism evidence="1 2">
    <name type="scientific">Ferroacidibacillus organovorans</name>
    <dbReference type="NCBI Taxonomy" id="1765683"/>
    <lineage>
        <taxon>Bacteria</taxon>
        <taxon>Bacillati</taxon>
        <taxon>Bacillota</taxon>
        <taxon>Bacilli</taxon>
        <taxon>Bacillales</taxon>
        <taxon>Alicyclobacillaceae</taxon>
        <taxon>Ferroacidibacillus</taxon>
    </lineage>
</organism>
<dbReference type="InterPro" id="IPR038390">
    <property type="entry name" value="Metal_Tscrpt_repr_sf"/>
</dbReference>
<comment type="caution">
    <text evidence="1">The sequence shown here is derived from an EMBL/GenBank/DDBJ whole genome shotgun (WGS) entry which is preliminary data.</text>
</comment>
<dbReference type="Gene3D" id="1.20.58.1000">
    <property type="entry name" value="Metal-sensitive repressor, helix protomer"/>
    <property type="match status" value="1"/>
</dbReference>
<dbReference type="Pfam" id="PF02583">
    <property type="entry name" value="Trns_repr_metal"/>
    <property type="match status" value="1"/>
</dbReference>
<protein>
    <recommendedName>
        <fullName evidence="3">Transcriptional regulator</fullName>
    </recommendedName>
</protein>
<dbReference type="GO" id="GO:0003677">
    <property type="term" value="F:DNA binding"/>
    <property type="evidence" value="ECO:0007669"/>
    <property type="project" value="InterPro"/>
</dbReference>
<dbReference type="GO" id="GO:0045892">
    <property type="term" value="P:negative regulation of DNA-templated transcription"/>
    <property type="evidence" value="ECO:0007669"/>
    <property type="project" value="UniProtKB-ARBA"/>
</dbReference>
<dbReference type="InterPro" id="IPR003735">
    <property type="entry name" value="Metal_Tscrpt_repr"/>
</dbReference>
<name>A0A117SXW0_9BACL</name>
<dbReference type="PANTHER" id="PTHR33677">
    <property type="entry name" value="TRANSCRIPTIONAL REPRESSOR FRMR-RELATED"/>
    <property type="match status" value="1"/>
</dbReference>
<dbReference type="RefSeq" id="WP_067715727.1">
    <property type="nucleotide sequence ID" value="NZ_LPVJ01000031.1"/>
</dbReference>
<dbReference type="Proteomes" id="UP000053557">
    <property type="component" value="Unassembled WGS sequence"/>
</dbReference>
<dbReference type="OrthoDB" id="9811244at2"/>
<dbReference type="CDD" id="cd10148">
    <property type="entry name" value="CsoR-like_DUF156"/>
    <property type="match status" value="1"/>
</dbReference>
<dbReference type="AlphaFoldDB" id="A0A117SXW0"/>
<reference evidence="1 2" key="1">
    <citation type="submission" date="2015-12" db="EMBL/GenBank/DDBJ databases">
        <title>Draft genome sequence of Acidibacillus ferrooxidans ITV001, isolated from a chalcopyrite acid mine drainage site in Brazil.</title>
        <authorList>
            <person name="Dall'Agnol H."/>
            <person name="Nancucheo I."/>
            <person name="Johnson B."/>
            <person name="Oliveira R."/>
            <person name="Leite L."/>
            <person name="Pylro V."/>
            <person name="Nunes G.L."/>
            <person name="Tzotzos G."/>
            <person name="Fernandes G.R."/>
            <person name="Dutra J."/>
            <person name="Orellana S.C."/>
            <person name="Oliveira G."/>
        </authorList>
    </citation>
    <scope>NUCLEOTIDE SEQUENCE [LARGE SCALE GENOMIC DNA]</scope>
    <source>
        <strain evidence="2">ITV01</strain>
    </source>
</reference>
<gene>
    <name evidence="1" type="ORF">ATW55_09315</name>
</gene>
<dbReference type="PANTHER" id="PTHR33677:SF3">
    <property type="entry name" value="COPPER-SENSING TRANSCRIPTIONAL REPRESSOR RICR"/>
    <property type="match status" value="1"/>
</dbReference>
<evidence type="ECO:0000313" key="2">
    <source>
        <dbReference type="Proteomes" id="UP000053557"/>
    </source>
</evidence>
<dbReference type="GO" id="GO:0046872">
    <property type="term" value="F:metal ion binding"/>
    <property type="evidence" value="ECO:0007669"/>
    <property type="project" value="InterPro"/>
</dbReference>
<evidence type="ECO:0008006" key="3">
    <source>
        <dbReference type="Google" id="ProtNLM"/>
    </source>
</evidence>
<evidence type="ECO:0000313" key="1">
    <source>
        <dbReference type="EMBL" id="KUO95914.1"/>
    </source>
</evidence>
<sequence>MEKSTHGYASQSAKLLGRLKRIEGQVRGVHKMVEEGRYCVDILVQLAAIKSATHQVALSILDSHTRGCVKDALSANADSTEKIDELMEIIRQFTKA</sequence>
<proteinExistence type="predicted"/>
<accession>A0A117SXW0</accession>
<keyword evidence="2" id="KW-1185">Reference proteome</keyword>